<gene>
    <name evidence="2" type="ORF">CUN60_09520</name>
</gene>
<protein>
    <submittedName>
        <fullName evidence="2">Uncharacterized protein</fullName>
    </submittedName>
</protein>
<dbReference type="AlphaFoldDB" id="A0A2I7N8G9"/>
<dbReference type="OrthoDB" id="5173551at2"/>
<dbReference type="InterPro" id="IPR015943">
    <property type="entry name" value="WD40/YVTN_repeat-like_dom_sf"/>
</dbReference>
<proteinExistence type="predicted"/>
<keyword evidence="3" id="KW-1185">Reference proteome</keyword>
<dbReference type="KEGG" id="nba:CUN60_09520"/>
<dbReference type="Gene3D" id="2.130.10.10">
    <property type="entry name" value="YVTN repeat-like/Quinoprotein amine dehydrogenase"/>
    <property type="match status" value="1"/>
</dbReference>
<keyword evidence="1" id="KW-0732">Signal</keyword>
<evidence type="ECO:0000313" key="2">
    <source>
        <dbReference type="EMBL" id="AUR52525.1"/>
    </source>
</evidence>
<dbReference type="RefSeq" id="WP_102951816.1">
    <property type="nucleotide sequence ID" value="NZ_CP024847.1"/>
</dbReference>
<reference evidence="3" key="1">
    <citation type="submission" date="2017-11" db="EMBL/GenBank/DDBJ databases">
        <authorList>
            <person name="Chan K.G."/>
            <person name="Lee L.S."/>
        </authorList>
    </citation>
    <scope>NUCLEOTIDE SEQUENCE [LARGE SCALE GENOMIC DNA]</scope>
    <source>
        <strain evidence="3">DSM 100970</strain>
    </source>
</reference>
<accession>A0A2I7N8G9</accession>
<feature type="signal peptide" evidence="1">
    <location>
        <begin position="1"/>
        <end position="19"/>
    </location>
</feature>
<dbReference type="Proteomes" id="UP000236655">
    <property type="component" value="Chromosome"/>
</dbReference>
<sequence>MKKILLSLALLSTLNFVFANVSSSATSINQATSKAPIGVSPVTSFFAVDGKIGFTSARGGVFYYNFADRKATQIGDFLPDNEYIWEAIELNHNLYVAARNGVYTCNLSDCKFTKIFNNLSGHDIWDIANNNSLFALDDTDHLVYQLDNTKVTALPKIQNGDIPKKLFVSSSGVYIGSESGNLYKYNTSKQSWHKIAQVGSLIWTIAEVKNQLVLGTQSGDVLVFNGKSLKSLNLKSTQNKAVGYVAADKKFIFASNDLGELFQYDGSHWSKINAQLDNNIVSGSLFVNGNYLYSGIKDNKLIRYDYVNKTVVVSH</sequence>
<organism evidence="2 3">
    <name type="scientific">Aquella oligotrophica</name>
    <dbReference type="NCBI Taxonomy" id="2067065"/>
    <lineage>
        <taxon>Bacteria</taxon>
        <taxon>Pseudomonadati</taxon>
        <taxon>Pseudomonadota</taxon>
        <taxon>Betaproteobacteria</taxon>
        <taxon>Neisseriales</taxon>
        <taxon>Neisseriaceae</taxon>
        <taxon>Aquella</taxon>
    </lineage>
</organism>
<evidence type="ECO:0000313" key="3">
    <source>
        <dbReference type="Proteomes" id="UP000236655"/>
    </source>
</evidence>
<name>A0A2I7N8G9_9NEIS</name>
<feature type="chain" id="PRO_5014402320" evidence="1">
    <location>
        <begin position="20"/>
        <end position="315"/>
    </location>
</feature>
<dbReference type="SUPFAM" id="SSF69322">
    <property type="entry name" value="Tricorn protease domain 2"/>
    <property type="match status" value="1"/>
</dbReference>
<evidence type="ECO:0000256" key="1">
    <source>
        <dbReference type="SAM" id="SignalP"/>
    </source>
</evidence>
<dbReference type="EMBL" id="CP024847">
    <property type="protein sequence ID" value="AUR52525.1"/>
    <property type="molecule type" value="Genomic_DNA"/>
</dbReference>